<reference evidence="3" key="1">
    <citation type="submission" date="2017-09" db="EMBL/GenBank/DDBJ databases">
        <title>Bacterial strain isolated from the female urinary microbiota.</title>
        <authorList>
            <person name="Thomas-White K."/>
            <person name="Kumar N."/>
            <person name="Forster S."/>
            <person name="Putonti C."/>
            <person name="Lawley T."/>
            <person name="Wolfe A.J."/>
        </authorList>
    </citation>
    <scope>NUCLEOTIDE SEQUENCE [LARGE SCALE GENOMIC DNA]</scope>
    <source>
        <strain evidence="3">UMB0959</strain>
    </source>
</reference>
<organism evidence="2 3">
    <name type="scientific">Nosocomiicoccus massiliensis</name>
    <dbReference type="NCBI Taxonomy" id="1232430"/>
    <lineage>
        <taxon>Bacteria</taxon>
        <taxon>Bacillati</taxon>
        <taxon>Bacillota</taxon>
        <taxon>Bacilli</taxon>
        <taxon>Bacillales</taxon>
        <taxon>Staphylococcaceae</taxon>
        <taxon>Nosocomiicoccus</taxon>
    </lineage>
</organism>
<proteinExistence type="predicted"/>
<reference evidence="2 3" key="2">
    <citation type="submission" date="2023-10" db="EMBL/GenBank/DDBJ databases">
        <authorList>
            <person name="Choi B."/>
        </authorList>
    </citation>
    <scope>NUCLEOTIDE SEQUENCE [LARGE SCALE GENOMIC DNA]</scope>
    <source>
        <strain evidence="2 3">UMB0959</strain>
    </source>
</reference>
<sequence>MDLRAFFKTYYKDDMLYRALIWYNTEFSTVDDFVEFKLQKLNNGEEIQTLVHSLSMAEVKLVERLKMENEGQDVIYVEESEELLPLKEFQYIIDTPEGSVTHFDIIKKIYDTLLSEDLISDVKMMLDDSDIETPSDIYKLTPIYTGNILWLYDNLTSRHLRDIIRKLNITHYGSYKDSFIETVVNYLTTKEYISHALSLLPNETVLQLKENAEKNIHVYDNKTMWQEAKSLGILVQVHRDYLVMHEGVLNTLKDVDISNITSIDVSKYFNGYELLFVIDEIPSITRNVIIPTRLSGRELIEIIKESFIWNNNGSYISFNGQKFYENGDGIDASFIQVDAMLKAHPMFTFHYKSEELYKVNVSLIKTVTTEHYAPRVISHSGETPIDNVGDIDKVKSMLEILSRPDHIDYNVVYERARTRNYRERYPITAINAHIAKIIHQERPYYEKRKD</sequence>
<protein>
    <recommendedName>
        <fullName evidence="1">Plasmid pRiA4b Orf3-like domain-containing protein</fullName>
    </recommendedName>
</protein>
<accession>A0AAF1BUU1</accession>
<dbReference type="InterPro" id="IPR012912">
    <property type="entry name" value="Plasmid_pRiA4b_Orf3-like"/>
</dbReference>
<dbReference type="SUPFAM" id="SSF159941">
    <property type="entry name" value="MM3350-like"/>
    <property type="match status" value="1"/>
</dbReference>
<dbReference type="InterPro" id="IPR024047">
    <property type="entry name" value="MM3350-like_sf"/>
</dbReference>
<dbReference type="AlphaFoldDB" id="A0AAF1BUU1"/>
<dbReference type="Pfam" id="PF07929">
    <property type="entry name" value="PRiA4_ORF3"/>
    <property type="match status" value="1"/>
</dbReference>
<evidence type="ECO:0000259" key="1">
    <source>
        <dbReference type="Pfam" id="PF07929"/>
    </source>
</evidence>
<dbReference type="Proteomes" id="UP000243626">
    <property type="component" value="Chromosome"/>
</dbReference>
<name>A0AAF1BUU1_9STAP</name>
<dbReference type="RefSeq" id="WP_102167181.1">
    <property type="nucleotide sequence ID" value="NZ_CP136964.1"/>
</dbReference>
<evidence type="ECO:0000313" key="2">
    <source>
        <dbReference type="EMBL" id="WOS95496.1"/>
    </source>
</evidence>
<gene>
    <name evidence="2" type="ORF">CJ229_005180</name>
</gene>
<keyword evidence="3" id="KW-1185">Reference proteome</keyword>
<dbReference type="KEGG" id="nmy:CJ229_005180"/>
<evidence type="ECO:0000313" key="3">
    <source>
        <dbReference type="Proteomes" id="UP000243626"/>
    </source>
</evidence>
<dbReference type="EMBL" id="CP136964">
    <property type="protein sequence ID" value="WOS95496.1"/>
    <property type="molecule type" value="Genomic_DNA"/>
</dbReference>
<feature type="domain" description="Plasmid pRiA4b Orf3-like" evidence="1">
    <location>
        <begin position="280"/>
        <end position="417"/>
    </location>
</feature>
<dbReference type="Gene3D" id="3.10.290.30">
    <property type="entry name" value="MM3350-like"/>
    <property type="match status" value="1"/>
</dbReference>